<dbReference type="Pfam" id="PF00632">
    <property type="entry name" value="HECT"/>
    <property type="match status" value="1"/>
</dbReference>
<dbReference type="PROSITE" id="PS50237">
    <property type="entry name" value="HECT"/>
    <property type="match status" value="1"/>
</dbReference>
<dbReference type="Gene3D" id="3.30.2410.10">
    <property type="entry name" value="Hect, E3 ligase catalytic domain"/>
    <property type="match status" value="1"/>
</dbReference>
<reference evidence="5 6" key="1">
    <citation type="journal article" date="2023" name="Mol. Biol. Evol.">
        <title>Genomics of Secondarily Temperate Adaptation in the Only Non-Antarctic Icefish.</title>
        <authorList>
            <person name="Rivera-Colon A.G."/>
            <person name="Rayamajhi N."/>
            <person name="Minhas B.F."/>
            <person name="Madrigal G."/>
            <person name="Bilyk K.T."/>
            <person name="Yoon V."/>
            <person name="Hune M."/>
            <person name="Gregory S."/>
            <person name="Cheng C.H.C."/>
            <person name="Catchen J.M."/>
        </authorList>
    </citation>
    <scope>NUCLEOTIDE SEQUENCE [LARGE SCALE GENOMIC DNA]</scope>
    <source>
        <strain evidence="5">JC2023a</strain>
    </source>
</reference>
<gene>
    <name evidence="5" type="ORF">CesoFtcFv8_008111</name>
</gene>
<evidence type="ECO:0000259" key="4">
    <source>
        <dbReference type="PROSITE" id="PS50237"/>
    </source>
</evidence>
<comment type="caution">
    <text evidence="5">The sequence shown here is derived from an EMBL/GenBank/DDBJ whole genome shotgun (WGS) entry which is preliminary data.</text>
</comment>
<dbReference type="InterPro" id="IPR035983">
    <property type="entry name" value="Hect_E3_ubiquitin_ligase"/>
</dbReference>
<sequence>MCDMRLEAKLQKIAEATTVEAAREAVEELSLMGGMRCISNLSQREELLAAVLHHYCDGRLLEALQQEYRFREGFHISGANKVLIALRTVFIEDTTPLEAEDIHRAFGVSSLSVEGSNRRRMEARTTGSWRDWLQTVEGGERPLGLGDVLQFATGLQTIPVGGFPSPPTLNVLHPEDGHAQFPTANTCAFVLRLPIFRQYEKCQDAMENGISWGATFGLG</sequence>
<evidence type="ECO:0000256" key="3">
    <source>
        <dbReference type="PROSITE-ProRule" id="PRU00104"/>
    </source>
</evidence>
<feature type="active site" description="Glycyl thioester intermediate" evidence="3">
    <location>
        <position position="187"/>
    </location>
</feature>
<feature type="domain" description="HECT" evidence="4">
    <location>
        <begin position="148"/>
        <end position="219"/>
    </location>
</feature>
<dbReference type="AlphaFoldDB" id="A0AAN8CG35"/>
<protein>
    <recommendedName>
        <fullName evidence="4">HECT domain-containing protein</fullName>
    </recommendedName>
</protein>
<dbReference type="EMBL" id="JAULUE010002051">
    <property type="protein sequence ID" value="KAK5902897.1"/>
    <property type="molecule type" value="Genomic_DNA"/>
</dbReference>
<evidence type="ECO:0000313" key="5">
    <source>
        <dbReference type="EMBL" id="KAK5902897.1"/>
    </source>
</evidence>
<organism evidence="5 6">
    <name type="scientific">Champsocephalus esox</name>
    <name type="common">pike icefish</name>
    <dbReference type="NCBI Taxonomy" id="159716"/>
    <lineage>
        <taxon>Eukaryota</taxon>
        <taxon>Metazoa</taxon>
        <taxon>Chordata</taxon>
        <taxon>Craniata</taxon>
        <taxon>Vertebrata</taxon>
        <taxon>Euteleostomi</taxon>
        <taxon>Actinopterygii</taxon>
        <taxon>Neopterygii</taxon>
        <taxon>Teleostei</taxon>
        <taxon>Neoteleostei</taxon>
        <taxon>Acanthomorphata</taxon>
        <taxon>Eupercaria</taxon>
        <taxon>Perciformes</taxon>
        <taxon>Notothenioidei</taxon>
        <taxon>Channichthyidae</taxon>
        <taxon>Champsocephalus</taxon>
    </lineage>
</organism>
<dbReference type="SUPFAM" id="SSF56204">
    <property type="entry name" value="Hect, E3 ligase catalytic domain"/>
    <property type="match status" value="1"/>
</dbReference>
<keyword evidence="6" id="KW-1185">Reference proteome</keyword>
<dbReference type="Proteomes" id="UP001335648">
    <property type="component" value="Unassembled WGS sequence"/>
</dbReference>
<dbReference type="InterPro" id="IPR000569">
    <property type="entry name" value="HECT_dom"/>
</dbReference>
<accession>A0AAN8CG35</accession>
<dbReference type="GO" id="GO:0004842">
    <property type="term" value="F:ubiquitin-protein transferase activity"/>
    <property type="evidence" value="ECO:0007669"/>
    <property type="project" value="InterPro"/>
</dbReference>
<evidence type="ECO:0000256" key="1">
    <source>
        <dbReference type="ARBA" id="ARBA00022679"/>
    </source>
</evidence>
<keyword evidence="1" id="KW-0808">Transferase</keyword>
<evidence type="ECO:0000313" key="6">
    <source>
        <dbReference type="Proteomes" id="UP001335648"/>
    </source>
</evidence>
<name>A0AAN8CG35_9TELE</name>
<evidence type="ECO:0000256" key="2">
    <source>
        <dbReference type="ARBA" id="ARBA00022786"/>
    </source>
</evidence>
<proteinExistence type="predicted"/>
<keyword evidence="2 3" id="KW-0833">Ubl conjugation pathway</keyword>